<evidence type="ECO:0000256" key="7">
    <source>
        <dbReference type="ARBA" id="ARBA00043986"/>
    </source>
</evidence>
<keyword evidence="12" id="KW-1185">Reference proteome</keyword>
<protein>
    <recommendedName>
        <fullName evidence="2">triacylglycerol lipase</fullName>
        <ecNumber evidence="2">3.1.1.3</ecNumber>
    </recommendedName>
</protein>
<dbReference type="EMBL" id="CP119895">
    <property type="protein sequence ID" value="WFD27637.1"/>
    <property type="molecule type" value="Genomic_DNA"/>
</dbReference>
<dbReference type="GO" id="GO:0016042">
    <property type="term" value="P:lipid catabolic process"/>
    <property type="evidence" value="ECO:0007669"/>
    <property type="project" value="UniProtKB-UniRule"/>
</dbReference>
<feature type="signal peptide" evidence="10">
    <location>
        <begin position="1"/>
        <end position="19"/>
    </location>
</feature>
<dbReference type="EC" id="3.1.1.3" evidence="2"/>
<dbReference type="Gene3D" id="3.40.50.1820">
    <property type="entry name" value="alpha/beta hydrolase"/>
    <property type="match status" value="1"/>
</dbReference>
<sequence length="463" mass="50971">MVSLHMRFWILSLLPLVLALNAMGLALRDSPVVPQADPFYEPPQGWKDKPLGHIFRSREVKVKAIFNLDVAKAYQILYRTSYTNKSEPTTSAATILVPHNHKKDTLVAYGDWQDANGPTCAPSYALQTGIYGDDPSVVLNFALMLPFLQAGYPVVVADKEGRKNAFASGFVEGHQTLDSIRAAVKFDKMNFTDNVRVVGSGYSGGAIQIGWAAALMPVYAPEIPVVGWYYGGTPTNLDALAKKINKSIYSGFLISGITGIADTYPEIKKFINEVGTSELLNGMQYAREHCLAENNQHFIFADIKTKKYTSLGDKIFESGPIQKIFNKLEMGRDPKLTPNVPVLMQHGVSDEIADYDAAINSYLHWCQQGANIEMTEFVNPIAAHALTAITGVPSSFLWLKDRLDGKKVDFQGCRTKSTETILFDVNDLGEDFKDILGIIKGLAGDKVGPNDDKFKKIIANGNH</sequence>
<dbReference type="InterPro" id="IPR029058">
    <property type="entry name" value="AB_hydrolase_fold"/>
</dbReference>
<evidence type="ECO:0000256" key="6">
    <source>
        <dbReference type="ARBA" id="ARBA00023098"/>
    </source>
</evidence>
<evidence type="ECO:0000256" key="2">
    <source>
        <dbReference type="ARBA" id="ARBA00013279"/>
    </source>
</evidence>
<comment type="similarity">
    <text evidence="7">Belongs to the AB hydrolase superfamily. Lipase family. Class Lip subfamily.</text>
</comment>
<keyword evidence="5" id="KW-0843">Virulence</keyword>
<evidence type="ECO:0000256" key="10">
    <source>
        <dbReference type="PIRNR" id="PIRNR029171"/>
    </source>
</evidence>
<evidence type="ECO:0000256" key="4">
    <source>
        <dbReference type="ARBA" id="ARBA00022963"/>
    </source>
</evidence>
<dbReference type="PANTHER" id="PTHR34853">
    <property type="match status" value="1"/>
</dbReference>
<feature type="chain" id="PRO_5041785689" description="triacylglycerol lipase" evidence="10">
    <location>
        <begin position="20"/>
        <end position="463"/>
    </location>
</feature>
<evidence type="ECO:0000256" key="3">
    <source>
        <dbReference type="ARBA" id="ARBA00022801"/>
    </source>
</evidence>
<dbReference type="Gene3D" id="1.10.260.130">
    <property type="match status" value="1"/>
</dbReference>
<comment type="catalytic activity">
    <reaction evidence="9">
        <text>a monoacylglycerol + H2O = glycerol + a fatty acid + H(+)</text>
        <dbReference type="Rhea" id="RHEA:15245"/>
        <dbReference type="ChEBI" id="CHEBI:15377"/>
        <dbReference type="ChEBI" id="CHEBI:15378"/>
        <dbReference type="ChEBI" id="CHEBI:17408"/>
        <dbReference type="ChEBI" id="CHEBI:17754"/>
        <dbReference type="ChEBI" id="CHEBI:28868"/>
    </reaction>
</comment>
<dbReference type="SUPFAM" id="SSF53474">
    <property type="entry name" value="alpha/beta-Hydrolases"/>
    <property type="match status" value="1"/>
</dbReference>
<evidence type="ECO:0000256" key="5">
    <source>
        <dbReference type="ARBA" id="ARBA00023026"/>
    </source>
</evidence>
<evidence type="ECO:0000256" key="9">
    <source>
        <dbReference type="ARBA" id="ARBA00048461"/>
    </source>
</evidence>
<dbReference type="GO" id="GO:0004806">
    <property type="term" value="F:triacylglycerol lipase activity"/>
    <property type="evidence" value="ECO:0007669"/>
    <property type="project" value="UniProtKB-UniRule"/>
</dbReference>
<name>A0AAF0J336_9BASI</name>
<keyword evidence="10" id="KW-0732">Signal</keyword>
<evidence type="ECO:0000256" key="8">
    <source>
        <dbReference type="ARBA" id="ARBA00047591"/>
    </source>
</evidence>
<keyword evidence="4" id="KW-0442">Lipid degradation</keyword>
<keyword evidence="6" id="KW-0443">Lipid metabolism</keyword>
<dbReference type="PIRSF" id="PIRSF029171">
    <property type="entry name" value="Esterase_LipA"/>
    <property type="match status" value="1"/>
</dbReference>
<dbReference type="AlphaFoldDB" id="A0AAF0J336"/>
<comment type="catalytic activity">
    <reaction evidence="1">
        <text>a triacylglycerol + H2O = a diacylglycerol + a fatty acid + H(+)</text>
        <dbReference type="Rhea" id="RHEA:12044"/>
        <dbReference type="ChEBI" id="CHEBI:15377"/>
        <dbReference type="ChEBI" id="CHEBI:15378"/>
        <dbReference type="ChEBI" id="CHEBI:17855"/>
        <dbReference type="ChEBI" id="CHEBI:18035"/>
        <dbReference type="ChEBI" id="CHEBI:28868"/>
        <dbReference type="EC" id="3.1.1.3"/>
    </reaction>
</comment>
<evidence type="ECO:0000256" key="1">
    <source>
        <dbReference type="ARBA" id="ARBA00001024"/>
    </source>
</evidence>
<evidence type="ECO:0000313" key="12">
    <source>
        <dbReference type="Proteomes" id="UP001213623"/>
    </source>
</evidence>
<keyword evidence="3" id="KW-0378">Hydrolase</keyword>
<evidence type="ECO:0000313" key="11">
    <source>
        <dbReference type="EMBL" id="WFD27637.1"/>
    </source>
</evidence>
<dbReference type="PANTHER" id="PTHR34853:SF5">
    <property type="entry name" value="LIP-DOMAIN-CONTAINING PROTEIN-RELATED"/>
    <property type="match status" value="1"/>
</dbReference>
<dbReference type="InterPro" id="IPR005152">
    <property type="entry name" value="Lipase_secreted"/>
</dbReference>
<gene>
    <name evidence="11" type="ORF">MNAN1_002638</name>
</gene>
<accession>A0AAF0J336</accession>
<dbReference type="Proteomes" id="UP001213623">
    <property type="component" value="Chromosome 4"/>
</dbReference>
<proteinExistence type="inferred from homology"/>
<organism evidence="11 12">
    <name type="scientific">Malassezia nana</name>
    <dbReference type="NCBI Taxonomy" id="180528"/>
    <lineage>
        <taxon>Eukaryota</taxon>
        <taxon>Fungi</taxon>
        <taxon>Dikarya</taxon>
        <taxon>Basidiomycota</taxon>
        <taxon>Ustilaginomycotina</taxon>
        <taxon>Malasseziomycetes</taxon>
        <taxon>Malasseziales</taxon>
        <taxon>Malasseziaceae</taxon>
        <taxon>Malassezia</taxon>
    </lineage>
</organism>
<dbReference type="Pfam" id="PF03583">
    <property type="entry name" value="LIP"/>
    <property type="match status" value="1"/>
</dbReference>
<comment type="catalytic activity">
    <reaction evidence="8">
        <text>a diacylglycerol + H2O = a monoacylglycerol + a fatty acid + H(+)</text>
        <dbReference type="Rhea" id="RHEA:32731"/>
        <dbReference type="ChEBI" id="CHEBI:15377"/>
        <dbReference type="ChEBI" id="CHEBI:15378"/>
        <dbReference type="ChEBI" id="CHEBI:17408"/>
        <dbReference type="ChEBI" id="CHEBI:18035"/>
        <dbReference type="ChEBI" id="CHEBI:28868"/>
    </reaction>
</comment>
<reference evidence="11" key="1">
    <citation type="submission" date="2023-03" db="EMBL/GenBank/DDBJ databases">
        <title>Mating type loci evolution in Malassezia.</title>
        <authorList>
            <person name="Coelho M.A."/>
        </authorList>
    </citation>
    <scope>NUCLEOTIDE SEQUENCE</scope>
    <source>
        <strain evidence="11">CBS 9557</strain>
    </source>
</reference>